<dbReference type="InterPro" id="IPR009000">
    <property type="entry name" value="Transl_B-barrel_sf"/>
</dbReference>
<dbReference type="InterPro" id="IPR005225">
    <property type="entry name" value="Small_GTP-bd"/>
</dbReference>
<dbReference type="InterPro" id="IPR013842">
    <property type="entry name" value="LepA_CTD"/>
</dbReference>
<dbReference type="CDD" id="cd03699">
    <property type="entry name" value="EF4_II"/>
    <property type="match status" value="1"/>
</dbReference>
<evidence type="ECO:0000256" key="6">
    <source>
        <dbReference type="HAMAP-Rule" id="MF_00071"/>
    </source>
</evidence>
<dbReference type="InterPro" id="IPR038363">
    <property type="entry name" value="LepA_C_sf"/>
</dbReference>
<name>A0ABP3UKE3_9FLAO</name>
<evidence type="ECO:0000256" key="2">
    <source>
        <dbReference type="ARBA" id="ARBA00022741"/>
    </source>
</evidence>
<dbReference type="PANTHER" id="PTHR43512:SF4">
    <property type="entry name" value="TRANSLATION FACTOR GUF1 HOMOLOG, CHLOROPLASTIC"/>
    <property type="match status" value="1"/>
</dbReference>
<evidence type="ECO:0000256" key="4">
    <source>
        <dbReference type="ARBA" id="ARBA00022917"/>
    </source>
</evidence>
<keyword evidence="5 6" id="KW-0342">GTP-binding</keyword>
<dbReference type="Gene3D" id="3.30.70.240">
    <property type="match status" value="1"/>
</dbReference>
<feature type="binding site" evidence="6">
    <location>
        <begin position="14"/>
        <end position="19"/>
    </location>
    <ligand>
        <name>GTP</name>
        <dbReference type="ChEBI" id="CHEBI:37565"/>
    </ligand>
</feature>
<dbReference type="PRINTS" id="PR00315">
    <property type="entry name" value="ELONGATNFCT"/>
</dbReference>
<dbReference type="InterPro" id="IPR000795">
    <property type="entry name" value="T_Tr_GTP-bd_dom"/>
</dbReference>
<evidence type="ECO:0000259" key="7">
    <source>
        <dbReference type="PROSITE" id="PS51722"/>
    </source>
</evidence>
<sequence length="598" mass="66654">MKNIRNFCIIAHIDHGKSTLADRLLDFTGSVTDREKQDQLLDNMDLERERGITIKSHAIQMEYMHNGEQYVLNLIDTPGHVDFSYEVSRSIAACEGALLIVDAAQSIQAQTISNLYLALENDLEIIPVLNKVDLPSANPEEVTDDIVDLLGCDPSEVIHASGKTGFGVENILSAIIERVPAPSGNPDEPLQALIFDSVYNPFRGVETYFRVINGKIRKGQNIKFIATGKTYFADEVGTLKLKQQPKQVINAGDVGYLITGIKEAKEVKVGDTITDAKEPTKNAIEGFENVKPMVFAGIYPVDTEDYEDLRASMEKLQLNDASLVFAPESSAALGFGFRCGFLGMLHLEIIQERLEREFDMTVITTVPNVSYHAFTNKNPDEIIIVNNPTDLPEPSTLNRVEEPYIKATIITKADFVGPVMSLCIEKRGVITNQTYLTPERVELSFDMPLAEIVFDFYDRLKTVSKGYASFDYSPIGMRASKLVRVDILLNAQQVDALSALIHADNAYTIGKKMCEKLKELIPRQQFDIPIQAAIGAKIISRETVKALRKDVTAKCYGGDISRKRKLLEKQKKGKKRMRQVGNVEIPQQAFMAVLKLND</sequence>
<dbReference type="Gene3D" id="3.40.50.300">
    <property type="entry name" value="P-loop containing nucleotide triphosphate hydrolases"/>
    <property type="match status" value="1"/>
</dbReference>
<dbReference type="SUPFAM" id="SSF52540">
    <property type="entry name" value="P-loop containing nucleoside triphosphate hydrolases"/>
    <property type="match status" value="1"/>
</dbReference>
<accession>A0ABP3UKE3</accession>
<proteinExistence type="inferred from homology"/>
<keyword evidence="3 6" id="KW-0378">Hydrolase</keyword>
<dbReference type="Pfam" id="PF00679">
    <property type="entry name" value="EFG_C"/>
    <property type="match status" value="1"/>
</dbReference>
<dbReference type="CDD" id="cd01890">
    <property type="entry name" value="LepA"/>
    <property type="match status" value="1"/>
</dbReference>
<dbReference type="Gene3D" id="3.30.70.2570">
    <property type="entry name" value="Elongation factor 4, C-terminal domain"/>
    <property type="match status" value="1"/>
</dbReference>
<keyword evidence="6" id="KW-0472">Membrane</keyword>
<dbReference type="RefSeq" id="WP_129759819.1">
    <property type="nucleotide sequence ID" value="NZ_BAAAGF010000001.1"/>
</dbReference>
<dbReference type="Gene3D" id="2.40.30.10">
    <property type="entry name" value="Translation factors"/>
    <property type="match status" value="1"/>
</dbReference>
<evidence type="ECO:0000313" key="9">
    <source>
        <dbReference type="Proteomes" id="UP001500736"/>
    </source>
</evidence>
<dbReference type="InterPro" id="IPR006297">
    <property type="entry name" value="EF-4"/>
</dbReference>
<evidence type="ECO:0000256" key="3">
    <source>
        <dbReference type="ARBA" id="ARBA00022801"/>
    </source>
</evidence>
<evidence type="ECO:0000313" key="8">
    <source>
        <dbReference type="EMBL" id="GAA0736988.1"/>
    </source>
</evidence>
<dbReference type="InterPro" id="IPR035647">
    <property type="entry name" value="EFG_III/V"/>
</dbReference>
<feature type="binding site" evidence="6">
    <location>
        <begin position="130"/>
        <end position="133"/>
    </location>
    <ligand>
        <name>GTP</name>
        <dbReference type="ChEBI" id="CHEBI:37565"/>
    </ligand>
</feature>
<dbReference type="Pfam" id="PF00009">
    <property type="entry name" value="GTP_EFTU"/>
    <property type="match status" value="1"/>
</dbReference>
<dbReference type="InterPro" id="IPR000640">
    <property type="entry name" value="EFG_V-like"/>
</dbReference>
<keyword evidence="2 6" id="KW-0547">Nucleotide-binding</keyword>
<dbReference type="SUPFAM" id="SSF54980">
    <property type="entry name" value="EF-G C-terminal domain-like"/>
    <property type="match status" value="2"/>
</dbReference>
<dbReference type="SUPFAM" id="SSF50447">
    <property type="entry name" value="Translation proteins"/>
    <property type="match status" value="1"/>
</dbReference>
<dbReference type="PANTHER" id="PTHR43512">
    <property type="entry name" value="TRANSLATION FACTOR GUF1-RELATED"/>
    <property type="match status" value="1"/>
</dbReference>
<comment type="catalytic activity">
    <reaction evidence="6">
        <text>GTP + H2O = GDP + phosphate + H(+)</text>
        <dbReference type="Rhea" id="RHEA:19669"/>
        <dbReference type="ChEBI" id="CHEBI:15377"/>
        <dbReference type="ChEBI" id="CHEBI:15378"/>
        <dbReference type="ChEBI" id="CHEBI:37565"/>
        <dbReference type="ChEBI" id="CHEBI:43474"/>
        <dbReference type="ChEBI" id="CHEBI:58189"/>
        <dbReference type="EC" id="3.6.5.n1"/>
    </reaction>
</comment>
<dbReference type="EC" id="3.6.5.n1" evidence="6"/>
<dbReference type="InterPro" id="IPR004161">
    <property type="entry name" value="EFTu-like_2"/>
</dbReference>
<dbReference type="CDD" id="cd03709">
    <property type="entry name" value="lepA_C"/>
    <property type="match status" value="1"/>
</dbReference>
<feature type="domain" description="Tr-type G" evidence="7">
    <location>
        <begin position="2"/>
        <end position="183"/>
    </location>
</feature>
<dbReference type="NCBIfam" id="TIGR01393">
    <property type="entry name" value="lepA"/>
    <property type="match status" value="1"/>
</dbReference>
<reference evidence="9" key="1">
    <citation type="journal article" date="2019" name="Int. J. Syst. Evol. Microbiol.">
        <title>The Global Catalogue of Microorganisms (GCM) 10K type strain sequencing project: providing services to taxonomists for standard genome sequencing and annotation.</title>
        <authorList>
            <consortium name="The Broad Institute Genomics Platform"/>
            <consortium name="The Broad Institute Genome Sequencing Center for Infectious Disease"/>
            <person name="Wu L."/>
            <person name="Ma J."/>
        </authorList>
    </citation>
    <scope>NUCLEOTIDE SEQUENCE [LARGE SCALE GENOMIC DNA]</scope>
    <source>
        <strain evidence="9">JCM 15976</strain>
    </source>
</reference>
<dbReference type="Gene3D" id="3.30.70.870">
    <property type="entry name" value="Elongation Factor G (Translational Gtpase), domain 3"/>
    <property type="match status" value="1"/>
</dbReference>
<dbReference type="EMBL" id="BAAAGF010000001">
    <property type="protein sequence ID" value="GAA0736988.1"/>
    <property type="molecule type" value="Genomic_DNA"/>
</dbReference>
<comment type="subcellular location">
    <subcellularLocation>
        <location evidence="6">Cell membrane</location>
        <topology evidence="6">Peripheral membrane protein</topology>
        <orientation evidence="6">Cytoplasmic side</orientation>
    </subcellularLocation>
</comment>
<comment type="similarity">
    <text evidence="1 6">Belongs to the TRAFAC class translation factor GTPase superfamily. Classic translation factor GTPase family. LepA subfamily.</text>
</comment>
<dbReference type="CDD" id="cd16260">
    <property type="entry name" value="EF4_III"/>
    <property type="match status" value="1"/>
</dbReference>
<dbReference type="Pfam" id="PF03144">
    <property type="entry name" value="GTP_EFTU_D2"/>
    <property type="match status" value="1"/>
</dbReference>
<comment type="function">
    <text evidence="6">Required for accurate and efficient protein synthesis under certain stress conditions. May act as a fidelity factor of the translation reaction, by catalyzing a one-codon backward translocation of tRNAs on improperly translocated ribosomes. Back-translocation proceeds from a post-translocation (POST) complex to a pre-translocation (PRE) complex, thus giving elongation factor G a second chance to translocate the tRNAs correctly. Binds to ribosomes in a GTP-dependent manner.</text>
</comment>
<evidence type="ECO:0000256" key="5">
    <source>
        <dbReference type="ARBA" id="ARBA00023134"/>
    </source>
</evidence>
<keyword evidence="9" id="KW-1185">Reference proteome</keyword>
<keyword evidence="4 6" id="KW-0648">Protein biosynthesis</keyword>
<dbReference type="NCBIfam" id="TIGR00231">
    <property type="entry name" value="small_GTP"/>
    <property type="match status" value="1"/>
</dbReference>
<keyword evidence="6" id="KW-1003">Cell membrane</keyword>
<dbReference type="PROSITE" id="PS51722">
    <property type="entry name" value="G_TR_2"/>
    <property type="match status" value="1"/>
</dbReference>
<keyword evidence="8" id="KW-0251">Elongation factor</keyword>
<gene>
    <name evidence="6 8" type="primary">lepA</name>
    <name evidence="8" type="ORF">GCM10009431_03360</name>
</gene>
<evidence type="ECO:0000256" key="1">
    <source>
        <dbReference type="ARBA" id="ARBA00005454"/>
    </source>
</evidence>
<dbReference type="InterPro" id="IPR035654">
    <property type="entry name" value="LepA_IV"/>
</dbReference>
<comment type="caution">
    <text evidence="8">The sequence shown here is derived from an EMBL/GenBank/DDBJ whole genome shotgun (WGS) entry which is preliminary data.</text>
</comment>
<organism evidence="8 9">
    <name type="scientific">Gaetbulibacter jejuensis</name>
    <dbReference type="NCBI Taxonomy" id="584607"/>
    <lineage>
        <taxon>Bacteria</taxon>
        <taxon>Pseudomonadati</taxon>
        <taxon>Bacteroidota</taxon>
        <taxon>Flavobacteriia</taxon>
        <taxon>Flavobacteriales</taxon>
        <taxon>Flavobacteriaceae</taxon>
        <taxon>Gaetbulibacter</taxon>
    </lineage>
</organism>
<dbReference type="InterPro" id="IPR027417">
    <property type="entry name" value="P-loop_NTPase"/>
</dbReference>
<protein>
    <recommendedName>
        <fullName evidence="6">Elongation factor 4</fullName>
        <shortName evidence="6">EF-4</shortName>
        <ecNumber evidence="6">3.6.5.n1</ecNumber>
    </recommendedName>
    <alternativeName>
        <fullName evidence="6">Ribosomal back-translocase LepA</fullName>
    </alternativeName>
</protein>
<dbReference type="GO" id="GO:0003746">
    <property type="term" value="F:translation elongation factor activity"/>
    <property type="evidence" value="ECO:0007669"/>
    <property type="project" value="UniProtKB-KW"/>
</dbReference>
<dbReference type="Pfam" id="PF06421">
    <property type="entry name" value="LepA_C"/>
    <property type="match status" value="1"/>
</dbReference>
<dbReference type="HAMAP" id="MF_00071">
    <property type="entry name" value="LepA"/>
    <property type="match status" value="1"/>
</dbReference>
<dbReference type="Proteomes" id="UP001500736">
    <property type="component" value="Unassembled WGS sequence"/>
</dbReference>